<keyword evidence="4" id="KW-0804">Transcription</keyword>
<dbReference type="EMBL" id="CP016022">
    <property type="protein sequence ID" value="ANJ74185.1"/>
    <property type="molecule type" value="Genomic_DNA"/>
</dbReference>
<dbReference type="CDD" id="cd06171">
    <property type="entry name" value="Sigma70_r4"/>
    <property type="match status" value="1"/>
</dbReference>
<sequence>MDLVRHQPLLDAARAGDVSAIERLLAVCQPDIRRYAQRNCLISDVDDAVQESLLVLSRKVGSLRAAAAFSSWLFAIVRRECHRMARKALSTDPWDDDKVEAWLARMPVDDLRHDVAAALESLPAHYREIIVLRDLNEMTIGEIADQLNESRAAVKSRLHRARQLTREYLLG</sequence>
<dbReference type="InterPro" id="IPR039425">
    <property type="entry name" value="RNA_pol_sigma-70-like"/>
</dbReference>
<evidence type="ECO:0000256" key="2">
    <source>
        <dbReference type="ARBA" id="ARBA00023015"/>
    </source>
</evidence>
<dbReference type="GO" id="GO:0003677">
    <property type="term" value="F:DNA binding"/>
    <property type="evidence" value="ECO:0007669"/>
    <property type="project" value="InterPro"/>
</dbReference>
<feature type="domain" description="RNA polymerase sigma factor 70 region 4 type 2" evidence="6">
    <location>
        <begin position="114"/>
        <end position="163"/>
    </location>
</feature>
<dbReference type="Gene3D" id="1.10.1740.10">
    <property type="match status" value="1"/>
</dbReference>
<evidence type="ECO:0000313" key="9">
    <source>
        <dbReference type="Proteomes" id="UP000077927"/>
    </source>
</evidence>
<dbReference type="InterPro" id="IPR013249">
    <property type="entry name" value="RNA_pol_sigma70_r4_t2"/>
</dbReference>
<name>A0A192A153_9RALS</name>
<evidence type="ECO:0000256" key="4">
    <source>
        <dbReference type="ARBA" id="ARBA00023163"/>
    </source>
</evidence>
<evidence type="ECO:0000256" key="1">
    <source>
        <dbReference type="ARBA" id="ARBA00010641"/>
    </source>
</evidence>
<dbReference type="OrthoDB" id="9803470at2"/>
<reference evidence="8" key="3">
    <citation type="submission" date="2016-06" db="EMBL/GenBank/DDBJ databases">
        <authorList>
            <person name="Kjaerup R.B."/>
            <person name="Dalgaard T.S."/>
            <person name="Juul-Madsen H.R."/>
        </authorList>
    </citation>
    <scope>NUCLEOTIDE SEQUENCE [LARGE SCALE GENOMIC DNA]</scope>
    <source>
        <strain evidence="8">ATCC 49129</strain>
    </source>
</reference>
<dbReference type="NCBIfam" id="TIGR02937">
    <property type="entry name" value="sigma70-ECF"/>
    <property type="match status" value="1"/>
</dbReference>
<dbReference type="Pfam" id="PF04542">
    <property type="entry name" value="Sigma70_r2"/>
    <property type="match status" value="1"/>
</dbReference>
<dbReference type="GO" id="GO:0016987">
    <property type="term" value="F:sigma factor activity"/>
    <property type="evidence" value="ECO:0007669"/>
    <property type="project" value="UniProtKB-KW"/>
</dbReference>
<accession>A0A192A153</accession>
<dbReference type="Gene3D" id="1.10.10.10">
    <property type="entry name" value="Winged helix-like DNA-binding domain superfamily/Winged helix DNA-binding domain"/>
    <property type="match status" value="1"/>
</dbReference>
<evidence type="ECO:0000313" key="10">
    <source>
        <dbReference type="Proteomes" id="UP000078572"/>
    </source>
</evidence>
<evidence type="ECO:0000259" key="6">
    <source>
        <dbReference type="Pfam" id="PF08281"/>
    </source>
</evidence>
<dbReference type="SUPFAM" id="SSF88659">
    <property type="entry name" value="Sigma3 and sigma4 domains of RNA polymerase sigma factors"/>
    <property type="match status" value="1"/>
</dbReference>
<dbReference type="Proteomes" id="UP000077927">
    <property type="component" value="Chromosome 1"/>
</dbReference>
<dbReference type="STRING" id="190721.ACS15_3747"/>
<dbReference type="AlphaFoldDB" id="A0A192A153"/>
<dbReference type="EMBL" id="CP012605">
    <property type="protein sequence ID" value="ANH73582.1"/>
    <property type="molecule type" value="Genomic_DNA"/>
</dbReference>
<dbReference type="GO" id="GO:0006352">
    <property type="term" value="P:DNA-templated transcription initiation"/>
    <property type="evidence" value="ECO:0007669"/>
    <property type="project" value="InterPro"/>
</dbReference>
<reference evidence="10" key="2">
    <citation type="submission" date="2016-06" db="EMBL/GenBank/DDBJ databases">
        <authorList>
            <person name="Xu Y."/>
            <person name="Nagy A."/>
            <person name="Yan X."/>
            <person name="Kim S.W."/>
            <person name="Haley B."/>
            <person name="Liu N.T."/>
            <person name="Nou X."/>
        </authorList>
    </citation>
    <scope>NUCLEOTIDE SEQUENCE [LARGE SCALE GENOMIC DNA]</scope>
    <source>
        <strain evidence="10">ATCC 49129</strain>
    </source>
</reference>
<dbReference type="InterPro" id="IPR014284">
    <property type="entry name" value="RNA_pol_sigma-70_dom"/>
</dbReference>
<evidence type="ECO:0000313" key="7">
    <source>
        <dbReference type="EMBL" id="ANH73582.1"/>
    </source>
</evidence>
<dbReference type="RefSeq" id="WP_021197038.1">
    <property type="nucleotide sequence ID" value="NZ_CP012605.1"/>
</dbReference>
<dbReference type="GeneID" id="61527876"/>
<dbReference type="InterPro" id="IPR013324">
    <property type="entry name" value="RNA_pol_sigma_r3/r4-like"/>
</dbReference>
<dbReference type="Proteomes" id="UP000078572">
    <property type="component" value="Chromosome 1"/>
</dbReference>
<evidence type="ECO:0000259" key="5">
    <source>
        <dbReference type="Pfam" id="PF04542"/>
    </source>
</evidence>
<organism evidence="8 10">
    <name type="scientific">Ralstonia insidiosa</name>
    <dbReference type="NCBI Taxonomy" id="190721"/>
    <lineage>
        <taxon>Bacteria</taxon>
        <taxon>Pseudomonadati</taxon>
        <taxon>Pseudomonadota</taxon>
        <taxon>Betaproteobacteria</taxon>
        <taxon>Burkholderiales</taxon>
        <taxon>Burkholderiaceae</taxon>
        <taxon>Ralstonia</taxon>
    </lineage>
</organism>
<dbReference type="InterPro" id="IPR007627">
    <property type="entry name" value="RNA_pol_sigma70_r2"/>
</dbReference>
<protein>
    <submittedName>
        <fullName evidence="7">RNA polymerase sigma factor, sigma-70 family protein</fullName>
    </submittedName>
    <submittedName>
        <fullName evidence="8">RNA polymerase subunit sigma-24</fullName>
    </submittedName>
</protein>
<dbReference type="Pfam" id="PF08281">
    <property type="entry name" value="Sigma70_r4_2"/>
    <property type="match status" value="1"/>
</dbReference>
<dbReference type="SUPFAM" id="SSF88946">
    <property type="entry name" value="Sigma2 domain of RNA polymerase sigma factors"/>
    <property type="match status" value="1"/>
</dbReference>
<keyword evidence="2" id="KW-0805">Transcription regulation</keyword>
<dbReference type="InterPro" id="IPR036388">
    <property type="entry name" value="WH-like_DNA-bd_sf"/>
</dbReference>
<comment type="similarity">
    <text evidence="1">Belongs to the sigma-70 factor family. ECF subfamily.</text>
</comment>
<evidence type="ECO:0000313" key="8">
    <source>
        <dbReference type="EMBL" id="ANJ74185.1"/>
    </source>
</evidence>
<dbReference type="InterPro" id="IPR013325">
    <property type="entry name" value="RNA_pol_sigma_r2"/>
</dbReference>
<dbReference type="PANTHER" id="PTHR43133">
    <property type="entry name" value="RNA POLYMERASE ECF-TYPE SIGMA FACTO"/>
    <property type="match status" value="1"/>
</dbReference>
<dbReference type="KEGG" id="rin:ACS15_3747"/>
<dbReference type="PATRIC" id="fig|190721.6.peg.3699"/>
<keyword evidence="10" id="KW-1185">Reference proteome</keyword>
<keyword evidence="3" id="KW-0731">Sigma factor</keyword>
<feature type="domain" description="RNA polymerase sigma-70 region 2" evidence="5">
    <location>
        <begin position="29"/>
        <end position="88"/>
    </location>
</feature>
<dbReference type="PANTHER" id="PTHR43133:SF51">
    <property type="entry name" value="RNA POLYMERASE SIGMA FACTOR"/>
    <property type="match status" value="1"/>
</dbReference>
<reference evidence="7 9" key="1">
    <citation type="submission" date="2015-09" db="EMBL/GenBank/DDBJ databases">
        <authorList>
            <person name="Xu Y."/>
            <person name="Nagy A."/>
            <person name="Liu N.T."/>
            <person name="Nou X."/>
        </authorList>
    </citation>
    <scope>NUCLEOTIDE SEQUENCE [LARGE SCALE GENOMIC DNA]</scope>
    <source>
        <strain evidence="7 9">FC1138</strain>
    </source>
</reference>
<proteinExistence type="inferred from homology"/>
<gene>
    <name evidence="8" type="ORF">A9Y76_17775</name>
    <name evidence="7" type="ORF">ACS15_3747</name>
</gene>
<evidence type="ECO:0000256" key="3">
    <source>
        <dbReference type="ARBA" id="ARBA00023082"/>
    </source>
</evidence>